<dbReference type="Proteomes" id="UP000826271">
    <property type="component" value="Unassembled WGS sequence"/>
</dbReference>
<keyword evidence="5" id="KW-1185">Reference proteome</keyword>
<evidence type="ECO:0000313" key="5">
    <source>
        <dbReference type="Proteomes" id="UP000826271"/>
    </source>
</evidence>
<dbReference type="FunFam" id="1.25.40.10:FF:000031">
    <property type="entry name" value="Pentatricopeptide repeat-containing protein mitochondrial"/>
    <property type="match status" value="1"/>
</dbReference>
<dbReference type="InterPro" id="IPR046960">
    <property type="entry name" value="PPR_At4g14850-like_plant"/>
</dbReference>
<dbReference type="PANTHER" id="PTHR47926">
    <property type="entry name" value="PENTATRICOPEPTIDE REPEAT-CONTAINING PROTEIN"/>
    <property type="match status" value="1"/>
</dbReference>
<evidence type="ECO:0000256" key="1">
    <source>
        <dbReference type="ARBA" id="ARBA00022737"/>
    </source>
</evidence>
<dbReference type="FunFam" id="1.25.40.10:FF:000280">
    <property type="entry name" value="Pentatricopeptide repeat-containing protein"/>
    <property type="match status" value="1"/>
</dbReference>
<dbReference type="InterPro" id="IPR046848">
    <property type="entry name" value="E_motif"/>
</dbReference>
<keyword evidence="1" id="KW-0677">Repeat</keyword>
<protein>
    <recommendedName>
        <fullName evidence="6">Pentatricopeptide repeat-containing protein</fullName>
    </recommendedName>
</protein>
<reference evidence="4" key="1">
    <citation type="submission" date="2019-10" db="EMBL/GenBank/DDBJ databases">
        <authorList>
            <person name="Zhang R."/>
            <person name="Pan Y."/>
            <person name="Wang J."/>
            <person name="Ma R."/>
            <person name="Yu S."/>
        </authorList>
    </citation>
    <scope>NUCLEOTIDE SEQUENCE</scope>
    <source>
        <strain evidence="4">LA-IB0</strain>
        <tissue evidence="4">Leaf</tissue>
    </source>
</reference>
<evidence type="ECO:0000256" key="2">
    <source>
        <dbReference type="ARBA" id="ARBA00061659"/>
    </source>
</evidence>
<dbReference type="InterPro" id="IPR011990">
    <property type="entry name" value="TPR-like_helical_dom_sf"/>
</dbReference>
<feature type="repeat" description="PPR" evidence="3">
    <location>
        <begin position="214"/>
        <end position="248"/>
    </location>
</feature>
<name>A0AAV6WQ83_9LAMI</name>
<dbReference type="Pfam" id="PF20431">
    <property type="entry name" value="E_motif"/>
    <property type="match status" value="1"/>
</dbReference>
<organism evidence="4 5">
    <name type="scientific">Buddleja alternifolia</name>
    <dbReference type="NCBI Taxonomy" id="168488"/>
    <lineage>
        <taxon>Eukaryota</taxon>
        <taxon>Viridiplantae</taxon>
        <taxon>Streptophyta</taxon>
        <taxon>Embryophyta</taxon>
        <taxon>Tracheophyta</taxon>
        <taxon>Spermatophyta</taxon>
        <taxon>Magnoliopsida</taxon>
        <taxon>eudicotyledons</taxon>
        <taxon>Gunneridae</taxon>
        <taxon>Pentapetalae</taxon>
        <taxon>asterids</taxon>
        <taxon>lamiids</taxon>
        <taxon>Lamiales</taxon>
        <taxon>Scrophulariaceae</taxon>
        <taxon>Buddlejeae</taxon>
        <taxon>Buddleja</taxon>
    </lineage>
</organism>
<dbReference type="GO" id="GO:0003723">
    <property type="term" value="F:RNA binding"/>
    <property type="evidence" value="ECO:0007669"/>
    <property type="project" value="InterPro"/>
</dbReference>
<dbReference type="PROSITE" id="PS51375">
    <property type="entry name" value="PPR"/>
    <property type="match status" value="4"/>
</dbReference>
<feature type="repeat" description="PPR" evidence="3">
    <location>
        <begin position="315"/>
        <end position="349"/>
    </location>
</feature>
<evidence type="ECO:0000256" key="3">
    <source>
        <dbReference type="PROSITE-ProRule" id="PRU00708"/>
    </source>
</evidence>
<dbReference type="SUPFAM" id="SSF48452">
    <property type="entry name" value="TPR-like"/>
    <property type="match status" value="1"/>
</dbReference>
<dbReference type="EMBL" id="WHWC01000012">
    <property type="protein sequence ID" value="KAG8373181.1"/>
    <property type="molecule type" value="Genomic_DNA"/>
</dbReference>
<dbReference type="AlphaFoldDB" id="A0AAV6WQ83"/>
<sequence>MKNSTQTLKNFLNNPTLIKTSSQAKQLHAHIIKLHGGDIIPFREFTTIILSIYSNFNLLQDSLSLFNTFHSPPPTKAWKSIIKCCASNGNLLESITFFKEMRASGKSPDRNVFPSLLKTCAHLRDLRFGETVHGCVVRLGLDTDLFTGNALMNMYAKLESLDAFKVFDGGGEPMLNAIMRDQLDYNMGEMKVVDKRAFPADNVRKVFETMPIKDVVSWNTVIGGHIQNGMYEEALLTVREMGKANLKLDSFTLSSILPIFAQHVDVMKGKEIHGYAIRYNFDKDVFIGSSLIDMYANCSRLDDSYSVFTLSPQKDSVSWNSIIAGCVQNGKFDNGLKLFRKMLLADIEPVAISFSSIMPACAYLTTLSLGKQLHGYIMRRGFDSNIYVSSSLMDMYAKCGKLSIAKWVFDTMEFQDTISWTSMIMAYAVHGHARDAILFFKEMEKEGIKPNFGSFVAVLTACSHAGLVDESLKYFKSMARDYAISPGLEHYSAVSDLLSRAGRLDEAYEFISSMHIEATCAIWSTLLSACRIHKNVELAEKVANEMFRSEPHNVSAYVLLSNVYIAAGRYKDAAKLRIKTRKKGIIKKAACSWIEVKNKVHVFVSGEENHPDYPLINKVIQDLMEWMEHEGYIRNTNMALHYVDE</sequence>
<dbReference type="GO" id="GO:0009451">
    <property type="term" value="P:RNA modification"/>
    <property type="evidence" value="ECO:0007669"/>
    <property type="project" value="InterPro"/>
</dbReference>
<gene>
    <name evidence="4" type="ORF">BUALT_Bualt12G0144400</name>
</gene>
<dbReference type="FunFam" id="1.25.40.10:FF:000073">
    <property type="entry name" value="Pentatricopeptide repeat-containing protein chloroplastic"/>
    <property type="match status" value="1"/>
</dbReference>
<accession>A0AAV6WQ83</accession>
<dbReference type="Gene3D" id="1.25.40.10">
    <property type="entry name" value="Tetratricopeptide repeat domain"/>
    <property type="match status" value="4"/>
</dbReference>
<comment type="caution">
    <text evidence="4">The sequence shown here is derived from an EMBL/GenBank/DDBJ whole genome shotgun (WGS) entry which is preliminary data.</text>
</comment>
<dbReference type="InterPro" id="IPR002885">
    <property type="entry name" value="PPR_rpt"/>
</dbReference>
<proteinExistence type="inferred from homology"/>
<feature type="repeat" description="PPR" evidence="3">
    <location>
        <begin position="74"/>
        <end position="108"/>
    </location>
</feature>
<feature type="repeat" description="PPR" evidence="3">
    <location>
        <begin position="416"/>
        <end position="450"/>
    </location>
</feature>
<evidence type="ECO:0000313" key="4">
    <source>
        <dbReference type="EMBL" id="KAG8373181.1"/>
    </source>
</evidence>
<dbReference type="PANTHER" id="PTHR47926:SF518">
    <property type="entry name" value="(WILD MALAYSIAN BANANA) HYPOTHETICAL PROTEIN"/>
    <property type="match status" value="1"/>
</dbReference>
<evidence type="ECO:0008006" key="6">
    <source>
        <dbReference type="Google" id="ProtNLM"/>
    </source>
</evidence>
<dbReference type="Pfam" id="PF13041">
    <property type="entry name" value="PPR_2"/>
    <property type="match status" value="3"/>
</dbReference>
<comment type="similarity">
    <text evidence="2">Belongs to the PPR family. PCMP-E subfamily.</text>
</comment>
<dbReference type="NCBIfam" id="TIGR00756">
    <property type="entry name" value="PPR"/>
    <property type="match status" value="4"/>
</dbReference>
<dbReference type="Pfam" id="PF01535">
    <property type="entry name" value="PPR"/>
    <property type="match status" value="3"/>
</dbReference>